<dbReference type="Proteomes" id="UP001597369">
    <property type="component" value="Unassembled WGS sequence"/>
</dbReference>
<name>A0ABW4X4A5_9BACT</name>
<protein>
    <submittedName>
        <fullName evidence="1">Uncharacterized protein</fullName>
    </submittedName>
</protein>
<proteinExistence type="predicted"/>
<comment type="caution">
    <text evidence="1">The sequence shown here is derived from an EMBL/GenBank/DDBJ whole genome shotgun (WGS) entry which is preliminary data.</text>
</comment>
<dbReference type="EMBL" id="JBHUHV010000064">
    <property type="protein sequence ID" value="MFD2069491.1"/>
    <property type="molecule type" value="Genomic_DNA"/>
</dbReference>
<evidence type="ECO:0000313" key="1">
    <source>
        <dbReference type="EMBL" id="MFD2069491.1"/>
    </source>
</evidence>
<dbReference type="RefSeq" id="WP_229962510.1">
    <property type="nucleotide sequence ID" value="NZ_JAJJWI010000024.1"/>
</dbReference>
<evidence type="ECO:0000313" key="2">
    <source>
        <dbReference type="Proteomes" id="UP001597369"/>
    </source>
</evidence>
<accession>A0ABW4X4A5</accession>
<gene>
    <name evidence="1" type="ORF">ACFSKU_21605</name>
</gene>
<sequence length="48" mass="5466">MKPFLLFMPQHLYRIMFGRTPHSRSFAGDDKAYLTRSGKEANSNCSAS</sequence>
<keyword evidence="2" id="KW-1185">Reference proteome</keyword>
<organism evidence="1 2">
    <name type="scientific">Pontibacter silvestris</name>
    <dbReference type="NCBI Taxonomy" id="2305183"/>
    <lineage>
        <taxon>Bacteria</taxon>
        <taxon>Pseudomonadati</taxon>
        <taxon>Bacteroidota</taxon>
        <taxon>Cytophagia</taxon>
        <taxon>Cytophagales</taxon>
        <taxon>Hymenobacteraceae</taxon>
        <taxon>Pontibacter</taxon>
    </lineage>
</organism>
<reference evidence="2" key="1">
    <citation type="journal article" date="2019" name="Int. J. Syst. Evol. Microbiol.">
        <title>The Global Catalogue of Microorganisms (GCM) 10K type strain sequencing project: providing services to taxonomists for standard genome sequencing and annotation.</title>
        <authorList>
            <consortium name="The Broad Institute Genomics Platform"/>
            <consortium name="The Broad Institute Genome Sequencing Center for Infectious Disease"/>
            <person name="Wu L."/>
            <person name="Ma J."/>
        </authorList>
    </citation>
    <scope>NUCLEOTIDE SEQUENCE [LARGE SCALE GENOMIC DNA]</scope>
    <source>
        <strain evidence="2">JCM 16545</strain>
    </source>
</reference>